<dbReference type="InParanoid" id="A0A482WPG1"/>
<organism evidence="2 3">
    <name type="scientific">Laodelphax striatellus</name>
    <name type="common">Small brown planthopper</name>
    <name type="synonym">Delphax striatella</name>
    <dbReference type="NCBI Taxonomy" id="195883"/>
    <lineage>
        <taxon>Eukaryota</taxon>
        <taxon>Metazoa</taxon>
        <taxon>Ecdysozoa</taxon>
        <taxon>Arthropoda</taxon>
        <taxon>Hexapoda</taxon>
        <taxon>Insecta</taxon>
        <taxon>Pterygota</taxon>
        <taxon>Neoptera</taxon>
        <taxon>Paraneoptera</taxon>
        <taxon>Hemiptera</taxon>
        <taxon>Auchenorrhyncha</taxon>
        <taxon>Fulgoroidea</taxon>
        <taxon>Delphacidae</taxon>
        <taxon>Criomorphinae</taxon>
        <taxon>Laodelphax</taxon>
    </lineage>
</organism>
<evidence type="ECO:0000256" key="1">
    <source>
        <dbReference type="ARBA" id="ARBA00007073"/>
    </source>
</evidence>
<dbReference type="EMBL" id="QKKF02029610">
    <property type="protein sequence ID" value="RZF35112.1"/>
    <property type="molecule type" value="Genomic_DNA"/>
</dbReference>
<comment type="similarity">
    <text evidence="1">Belongs to the CTAG/PCC1 family.</text>
</comment>
<evidence type="ECO:0000313" key="3">
    <source>
        <dbReference type="Proteomes" id="UP000291343"/>
    </source>
</evidence>
<name>A0A482WPG1_LAOST</name>
<keyword evidence="3" id="KW-1185">Reference proteome</keyword>
<dbReference type="OrthoDB" id="10025739at2759"/>
<accession>A0A482WPG1</accession>
<protein>
    <submittedName>
        <fullName evidence="2">Uncharacterized protein</fullName>
    </submittedName>
</protein>
<dbReference type="Gene3D" id="3.30.310.50">
    <property type="entry name" value="Alpha-D-phosphohexomutase, C-terminal domain"/>
    <property type="match status" value="1"/>
</dbReference>
<dbReference type="InterPro" id="IPR015419">
    <property type="entry name" value="CTAG/Pcc1"/>
</dbReference>
<dbReference type="AlphaFoldDB" id="A0A482WPG1"/>
<comment type="caution">
    <text evidence="2">The sequence shown here is derived from an EMBL/GenBank/DDBJ whole genome shotgun (WGS) entry which is preliminary data.</text>
</comment>
<evidence type="ECO:0000313" key="2">
    <source>
        <dbReference type="EMBL" id="RZF35112.1"/>
    </source>
</evidence>
<gene>
    <name evidence="2" type="ORF">LSTR_LSTR009418</name>
</gene>
<proteinExistence type="inferred from homology"/>
<sequence length="131" mass="14589">MPLHFGIKQISTCGGGWPSGIQLLSLLTKNRTLFSLQQALCMCSPQVIHVPTDIQESGVKAYATVLSLETPLIEKKAIAEKTTEVTSKHLEIVYPKIEEAEIVFNCLRVDREPPRSQVTKQLSLDGRKLQM</sequence>
<reference evidence="2 3" key="1">
    <citation type="journal article" date="2017" name="Gigascience">
        <title>Genome sequence of the small brown planthopper, Laodelphax striatellus.</title>
        <authorList>
            <person name="Zhu J."/>
            <person name="Jiang F."/>
            <person name="Wang X."/>
            <person name="Yang P."/>
            <person name="Bao Y."/>
            <person name="Zhao W."/>
            <person name="Wang W."/>
            <person name="Lu H."/>
            <person name="Wang Q."/>
            <person name="Cui N."/>
            <person name="Li J."/>
            <person name="Chen X."/>
            <person name="Luo L."/>
            <person name="Yu J."/>
            <person name="Kang L."/>
            <person name="Cui F."/>
        </authorList>
    </citation>
    <scope>NUCLEOTIDE SEQUENCE [LARGE SCALE GENOMIC DNA]</scope>
    <source>
        <strain evidence="2">Lst14</strain>
    </source>
</reference>
<dbReference type="Proteomes" id="UP000291343">
    <property type="component" value="Unassembled WGS sequence"/>
</dbReference>
<dbReference type="Pfam" id="PF09341">
    <property type="entry name" value="Pcc1"/>
    <property type="match status" value="1"/>
</dbReference>